<feature type="chain" id="PRO_5046527738" evidence="2">
    <location>
        <begin position="20"/>
        <end position="279"/>
    </location>
</feature>
<proteinExistence type="predicted"/>
<organism evidence="4 5">
    <name type="scientific">Actomonas aquatica</name>
    <dbReference type="NCBI Taxonomy" id="2866162"/>
    <lineage>
        <taxon>Bacteria</taxon>
        <taxon>Pseudomonadati</taxon>
        <taxon>Verrucomicrobiota</taxon>
        <taxon>Opitutia</taxon>
        <taxon>Opitutales</taxon>
        <taxon>Opitutaceae</taxon>
        <taxon>Actomonas</taxon>
    </lineage>
</organism>
<gene>
    <name evidence="4" type="ORF">K1X11_014035</name>
</gene>
<dbReference type="InterPro" id="IPR011330">
    <property type="entry name" value="Glyco_hydro/deAcase_b/a-brl"/>
</dbReference>
<feature type="signal peptide" evidence="2">
    <location>
        <begin position="1"/>
        <end position="19"/>
    </location>
</feature>
<keyword evidence="4" id="KW-0378">Hydrolase</keyword>
<dbReference type="EMBL" id="CP139781">
    <property type="protein sequence ID" value="WRQ85929.1"/>
    <property type="molecule type" value="Genomic_DNA"/>
</dbReference>
<dbReference type="GO" id="GO:0016787">
    <property type="term" value="F:hydrolase activity"/>
    <property type="evidence" value="ECO:0007669"/>
    <property type="project" value="UniProtKB-KW"/>
</dbReference>
<evidence type="ECO:0000313" key="5">
    <source>
        <dbReference type="Proteomes" id="UP000738431"/>
    </source>
</evidence>
<sequence length="279" mass="31017">MTRFRHLLLALTVVALARAESVEEAVAPEGFHWPHGAQAAVCLTYDDSLASQLDVAFPQLEAMGLKGTFFLMGNGGTMVDRVEDWRAVAAAGHELGSHSLFHPCRRGLPNRDWVSVTHDLDVYTLDRLEKELLITDTLLHAIDGETERTFAYPCGETVVEHGEVSFLPVTRKLFIASRGVDPTIMAPRDLKFSNTPAFDPSHGDLQATIDYLEACAEAGTVAVFLMHGVEGDYLETPEGLHQQILDYLVAHKDRFWVDTFKNVMTHAQGEFERLGWPVE</sequence>
<dbReference type="EC" id="3.-.-.-" evidence="4"/>
<evidence type="ECO:0000313" key="4">
    <source>
        <dbReference type="EMBL" id="WRQ85929.1"/>
    </source>
</evidence>
<dbReference type="PROSITE" id="PS51677">
    <property type="entry name" value="NODB"/>
    <property type="match status" value="1"/>
</dbReference>
<evidence type="ECO:0000256" key="2">
    <source>
        <dbReference type="SAM" id="SignalP"/>
    </source>
</evidence>
<dbReference type="InterPro" id="IPR051398">
    <property type="entry name" value="Polysacch_Deacetylase"/>
</dbReference>
<dbReference type="CDD" id="cd10967">
    <property type="entry name" value="CE4_GLA_like_6s"/>
    <property type="match status" value="1"/>
</dbReference>
<dbReference type="SUPFAM" id="SSF88713">
    <property type="entry name" value="Glycoside hydrolase/deacetylase"/>
    <property type="match status" value="1"/>
</dbReference>
<keyword evidence="5" id="KW-1185">Reference proteome</keyword>
<name>A0ABZ1C5X7_9BACT</name>
<dbReference type="InterPro" id="IPR002509">
    <property type="entry name" value="NODB_dom"/>
</dbReference>
<evidence type="ECO:0000259" key="3">
    <source>
        <dbReference type="PROSITE" id="PS51677"/>
    </source>
</evidence>
<dbReference type="Proteomes" id="UP000738431">
    <property type="component" value="Chromosome"/>
</dbReference>
<accession>A0ABZ1C5X7</accession>
<protein>
    <submittedName>
        <fullName evidence="4">Polysaccharide deacetylase family protein</fullName>
        <ecNumber evidence="4">3.-.-.-</ecNumber>
    </submittedName>
</protein>
<dbReference type="PANTHER" id="PTHR34216">
    <property type="match status" value="1"/>
</dbReference>
<keyword evidence="1 2" id="KW-0732">Signal</keyword>
<dbReference type="PANTHER" id="PTHR34216:SF11">
    <property type="entry name" value="CHITOOLIGOSACCHARIDE DEACETYLASE"/>
    <property type="match status" value="1"/>
</dbReference>
<evidence type="ECO:0000256" key="1">
    <source>
        <dbReference type="ARBA" id="ARBA00022729"/>
    </source>
</evidence>
<dbReference type="Gene3D" id="3.20.20.370">
    <property type="entry name" value="Glycoside hydrolase/deacetylase"/>
    <property type="match status" value="1"/>
</dbReference>
<dbReference type="RefSeq" id="WP_221031442.1">
    <property type="nucleotide sequence ID" value="NZ_CP139781.1"/>
</dbReference>
<dbReference type="Pfam" id="PF01522">
    <property type="entry name" value="Polysacc_deac_1"/>
    <property type="match status" value="1"/>
</dbReference>
<reference evidence="4 5" key="1">
    <citation type="submission" date="2021-08" db="EMBL/GenBank/DDBJ databases">
        <authorList>
            <person name="Zhang D."/>
            <person name="Zhang A."/>
            <person name="Wang L."/>
        </authorList>
    </citation>
    <scope>NUCLEOTIDE SEQUENCE [LARGE SCALE GENOMIC DNA]</scope>
    <source>
        <strain evidence="4 5">WL0086</strain>
    </source>
</reference>
<feature type="domain" description="NodB homology" evidence="3">
    <location>
        <begin position="39"/>
        <end position="279"/>
    </location>
</feature>
<reference evidence="4 5" key="2">
    <citation type="submission" date="2023-12" db="EMBL/GenBank/DDBJ databases">
        <title>Description of an unclassified Opitutus bacterium of Verrucomicrobiota.</title>
        <authorList>
            <person name="Zhang D.-F."/>
        </authorList>
    </citation>
    <scope>NUCLEOTIDE SEQUENCE [LARGE SCALE GENOMIC DNA]</scope>
    <source>
        <strain evidence="4 5">WL0086</strain>
    </source>
</reference>